<evidence type="ECO:0000313" key="2">
    <source>
        <dbReference type="EMBL" id="XAH73987.1"/>
    </source>
</evidence>
<proteinExistence type="predicted"/>
<dbReference type="Pfam" id="PF00583">
    <property type="entry name" value="Acetyltransf_1"/>
    <property type="match status" value="1"/>
</dbReference>
<dbReference type="InterPro" id="IPR000182">
    <property type="entry name" value="GNAT_dom"/>
</dbReference>
<dbReference type="PROSITE" id="PS51186">
    <property type="entry name" value="GNAT"/>
    <property type="match status" value="1"/>
</dbReference>
<dbReference type="Proteomes" id="UP001451571">
    <property type="component" value="Chromosome"/>
</dbReference>
<name>A0ABZ3EWD5_9FIRM</name>
<dbReference type="RefSeq" id="WP_342757583.1">
    <property type="nucleotide sequence ID" value="NZ_CP146256.1"/>
</dbReference>
<accession>A0ABZ3EWD5</accession>
<dbReference type="CDD" id="cd04301">
    <property type="entry name" value="NAT_SF"/>
    <property type="match status" value="1"/>
</dbReference>
<gene>
    <name evidence="2" type="ORF">V6984_21210</name>
</gene>
<protein>
    <submittedName>
        <fullName evidence="2">GNAT family N-acetyltransferase</fullName>
    </submittedName>
</protein>
<dbReference type="EMBL" id="CP146256">
    <property type="protein sequence ID" value="XAH73987.1"/>
    <property type="molecule type" value="Genomic_DNA"/>
</dbReference>
<sequence length="183" mass="21252">MNRKILPVRWQYENIIIREATIRDEDKLIQICNSWEDKEEVEGHTFSDDYIHNCLEGKFNLPPLDDADNKYCSFKVIEDQDRQVIGLLDIYHGYPDKECLWIGLFIMDKQFQGNGLGTAAIKSLLEEAAEKEWKACGLGVYLKNLKGVSFWIHNGFKEIGNIYGEKHLSSDFFPLISLFRKLS</sequence>
<dbReference type="InterPro" id="IPR016181">
    <property type="entry name" value="Acyl_CoA_acyltransferase"/>
</dbReference>
<dbReference type="Gene3D" id="3.40.630.30">
    <property type="match status" value="1"/>
</dbReference>
<organism evidence="2 3">
    <name type="scientific">Kineothrix sedimenti</name>
    <dbReference type="NCBI Taxonomy" id="3123317"/>
    <lineage>
        <taxon>Bacteria</taxon>
        <taxon>Bacillati</taxon>
        <taxon>Bacillota</taxon>
        <taxon>Clostridia</taxon>
        <taxon>Lachnospirales</taxon>
        <taxon>Lachnospiraceae</taxon>
        <taxon>Kineothrix</taxon>
    </lineage>
</organism>
<feature type="domain" description="N-acetyltransferase" evidence="1">
    <location>
        <begin position="15"/>
        <end position="180"/>
    </location>
</feature>
<keyword evidence="3" id="KW-1185">Reference proteome</keyword>
<evidence type="ECO:0000313" key="3">
    <source>
        <dbReference type="Proteomes" id="UP001451571"/>
    </source>
</evidence>
<reference evidence="2 3" key="1">
    <citation type="submission" date="2024-02" db="EMBL/GenBank/DDBJ databases">
        <title>Bacterial strain from lacustrine sediment.</title>
        <authorList>
            <person name="Petit C."/>
            <person name="Fadhlaoui K."/>
        </authorList>
    </citation>
    <scope>NUCLEOTIDE SEQUENCE [LARGE SCALE GENOMIC DNA]</scope>
    <source>
        <strain evidence="2 3">IPX-CK</strain>
    </source>
</reference>
<evidence type="ECO:0000259" key="1">
    <source>
        <dbReference type="PROSITE" id="PS51186"/>
    </source>
</evidence>
<dbReference type="SUPFAM" id="SSF55729">
    <property type="entry name" value="Acyl-CoA N-acyltransferases (Nat)"/>
    <property type="match status" value="1"/>
</dbReference>